<accession>D1CHE3</accession>
<dbReference type="AlphaFoldDB" id="D1CHE3"/>
<dbReference type="OrthoDB" id="240873at2"/>
<dbReference type="SUPFAM" id="SSF51735">
    <property type="entry name" value="NAD(P)-binding Rossmann-fold domains"/>
    <property type="match status" value="1"/>
</dbReference>
<dbReference type="GO" id="GO:0000166">
    <property type="term" value="F:nucleotide binding"/>
    <property type="evidence" value="ECO:0007669"/>
    <property type="project" value="InterPro"/>
</dbReference>
<dbReference type="Pfam" id="PF22725">
    <property type="entry name" value="GFO_IDH_MocA_C3"/>
    <property type="match status" value="1"/>
</dbReference>
<dbReference type="RefSeq" id="WP_012876195.1">
    <property type="nucleotide sequence ID" value="NC_013526.1"/>
</dbReference>
<dbReference type="eggNOG" id="COG0673">
    <property type="taxonomic scope" value="Bacteria"/>
</dbReference>
<dbReference type="HOGENOM" id="CLU_023194_6_0_0"/>
<dbReference type="GO" id="GO:0016491">
    <property type="term" value="F:oxidoreductase activity"/>
    <property type="evidence" value="ECO:0007669"/>
    <property type="project" value="UniProtKB-KW"/>
</dbReference>
<dbReference type="EMBL" id="CP001826">
    <property type="protein sequence ID" value="ACZ43164.1"/>
    <property type="molecule type" value="Genomic_DNA"/>
</dbReference>
<dbReference type="Gene3D" id="3.30.360.10">
    <property type="entry name" value="Dihydrodipicolinate Reductase, domain 2"/>
    <property type="match status" value="1"/>
</dbReference>
<name>D1CHE3_THET1</name>
<keyword evidence="5" id="KW-1185">Reference proteome</keyword>
<dbReference type="InterPro" id="IPR055170">
    <property type="entry name" value="GFO_IDH_MocA-like_dom"/>
</dbReference>
<evidence type="ECO:0000259" key="3">
    <source>
        <dbReference type="Pfam" id="PF22725"/>
    </source>
</evidence>
<dbReference type="InterPro" id="IPR050463">
    <property type="entry name" value="Gfo/Idh/MocA_oxidrdct_glycsds"/>
</dbReference>
<dbReference type="KEGG" id="ttr:Tter_2265"/>
<protein>
    <submittedName>
        <fullName evidence="4">Oxidoreductase domain protein</fullName>
    </submittedName>
</protein>
<dbReference type="Proteomes" id="UP000000323">
    <property type="component" value="Chromosome 2"/>
</dbReference>
<proteinExistence type="predicted"/>
<dbReference type="InterPro" id="IPR036291">
    <property type="entry name" value="NAD(P)-bd_dom_sf"/>
</dbReference>
<dbReference type="PANTHER" id="PTHR43818:SF11">
    <property type="entry name" value="BCDNA.GH03377"/>
    <property type="match status" value="1"/>
</dbReference>
<evidence type="ECO:0000313" key="5">
    <source>
        <dbReference type="Proteomes" id="UP000000323"/>
    </source>
</evidence>
<keyword evidence="1" id="KW-0560">Oxidoreductase</keyword>
<dbReference type="Gene3D" id="3.40.50.720">
    <property type="entry name" value="NAD(P)-binding Rossmann-like Domain"/>
    <property type="match status" value="1"/>
</dbReference>
<organism evidence="4 5">
    <name type="scientific">Thermobaculum terrenum (strain ATCC BAA-798 / CCMEE 7001 / YNP1)</name>
    <dbReference type="NCBI Taxonomy" id="525904"/>
    <lineage>
        <taxon>Bacteria</taxon>
        <taxon>Bacillati</taxon>
        <taxon>Chloroflexota</taxon>
        <taxon>Chloroflexia</taxon>
        <taxon>Candidatus Thermobaculales</taxon>
        <taxon>Candidatus Thermobaculaceae</taxon>
        <taxon>Thermobaculum</taxon>
    </lineage>
</organism>
<reference evidence="5" key="1">
    <citation type="journal article" date="2010" name="Stand. Genomic Sci.">
        <title>Complete genome sequence of 'Thermobaculum terrenum' type strain (YNP1).</title>
        <authorList>
            <person name="Kiss H."/>
            <person name="Cleland D."/>
            <person name="Lapidus A."/>
            <person name="Lucas S."/>
            <person name="Glavina Del Rio T."/>
            <person name="Nolan M."/>
            <person name="Tice H."/>
            <person name="Han C."/>
            <person name="Goodwin L."/>
            <person name="Pitluck S."/>
            <person name="Liolios K."/>
            <person name="Ivanova N."/>
            <person name="Mavromatis K."/>
            <person name="Ovchinnikova G."/>
            <person name="Pati A."/>
            <person name="Chen A."/>
            <person name="Palaniappan K."/>
            <person name="Land M."/>
            <person name="Hauser L."/>
            <person name="Chang Y."/>
            <person name="Jeffries C."/>
            <person name="Lu M."/>
            <person name="Brettin T."/>
            <person name="Detter J."/>
            <person name="Goker M."/>
            <person name="Tindall B."/>
            <person name="Beck B."/>
            <person name="McDermott T."/>
            <person name="Woyke T."/>
            <person name="Bristow J."/>
            <person name="Eisen J."/>
            <person name="Markowitz V."/>
            <person name="Hugenholtz P."/>
            <person name="Kyrpides N."/>
            <person name="Klenk H."/>
            <person name="Cheng J."/>
        </authorList>
    </citation>
    <scope>NUCLEOTIDE SEQUENCE [LARGE SCALE GENOMIC DNA]</scope>
    <source>
        <strain evidence="5">ATCC BAA-798 / YNP1</strain>
    </source>
</reference>
<dbReference type="PANTHER" id="PTHR43818">
    <property type="entry name" value="BCDNA.GH03377"/>
    <property type="match status" value="1"/>
</dbReference>
<feature type="domain" description="Gfo/Idh/MocA-like oxidoreductase N-terminal" evidence="2">
    <location>
        <begin position="5"/>
        <end position="119"/>
    </location>
</feature>
<dbReference type="InterPro" id="IPR000683">
    <property type="entry name" value="Gfo/Idh/MocA-like_OxRdtase_N"/>
</dbReference>
<dbReference type="SUPFAM" id="SSF55347">
    <property type="entry name" value="Glyceraldehyde-3-phosphate dehydrogenase-like, C-terminal domain"/>
    <property type="match status" value="1"/>
</dbReference>
<evidence type="ECO:0000313" key="4">
    <source>
        <dbReference type="EMBL" id="ACZ43164.1"/>
    </source>
</evidence>
<dbReference type="Pfam" id="PF01408">
    <property type="entry name" value="GFO_IDH_MocA"/>
    <property type="match status" value="1"/>
</dbReference>
<sequence>MADKIGVGIIGCGNIAGRYAANLKQYPEMELVGATDIDYSRAEALTKEHGGQPYRTTAELLADDRIQMVVNLTIHHAHKAVITEALNAGKHVYSEKPLAMTYADARELVELAQSKGLRLGCSPITWMGEAQQTAWKQIREGRLGDVRVIFAEVNWGRIETWHPAPEPFYEVGALYDVGVYPLTLITTIFGPARRVWAKGELLKPDRQTLDGRPFHVSTPDFVVSMVELESGPVVRLTTDFYVGQHSKQKGVEFHGDVGSLYISSWQVFDADVEFTEFGKKYEPVPLIKEPYHGTEWGRGARDMAQAILENRPHRATGEQAAHVVEILEAATRAMASGEAVEVQSTFQQPTPMDWAS</sequence>
<evidence type="ECO:0000256" key="1">
    <source>
        <dbReference type="ARBA" id="ARBA00023002"/>
    </source>
</evidence>
<evidence type="ECO:0000259" key="2">
    <source>
        <dbReference type="Pfam" id="PF01408"/>
    </source>
</evidence>
<dbReference type="STRING" id="525904.Tter_2265"/>
<feature type="domain" description="GFO/IDH/MocA-like oxidoreductase" evidence="3">
    <location>
        <begin position="132"/>
        <end position="260"/>
    </location>
</feature>
<gene>
    <name evidence="4" type="ordered locus">Tter_2265</name>
</gene>